<evidence type="ECO:0000313" key="1">
    <source>
        <dbReference type="EMBL" id="AVJ48228.1"/>
    </source>
</evidence>
<accession>A0A2P1CAF8</accession>
<proteinExistence type="predicted"/>
<protein>
    <submittedName>
        <fullName evidence="1">Uncharacterized protein</fullName>
    </submittedName>
</protein>
<reference evidence="1 2" key="1">
    <citation type="submission" date="2018-01" db="EMBL/GenBank/DDBJ databases">
        <title>Draft Genome Sequence of Salmonella Enteritidis Phage SE131.</title>
        <authorList>
            <person name="Kim Y."/>
            <person name="Han B.K."/>
            <person name="Kim H."/>
            <person name="Kim D."/>
        </authorList>
    </citation>
    <scope>NUCLEOTIDE SEQUENCE [LARGE SCALE GENOMIC DNA]</scope>
</reference>
<evidence type="ECO:0000313" key="2">
    <source>
        <dbReference type="Proteomes" id="UP000240649"/>
    </source>
</evidence>
<dbReference type="EMBL" id="MG873442">
    <property type="protein sequence ID" value="AVJ48228.1"/>
    <property type="molecule type" value="Genomic_DNA"/>
</dbReference>
<name>A0A2P1CAF8_9CAUD</name>
<dbReference type="KEGG" id="vg:77948347"/>
<dbReference type="GeneID" id="77948347"/>
<dbReference type="Proteomes" id="UP000240649">
    <property type="component" value="Segment"/>
</dbReference>
<sequence>MRTTGYKDGTRFHEALIDGWSRGFQPEQCIQELREIGYEVDEDFILMFHSNMDKEMEMYYERVDKI</sequence>
<keyword evidence="2" id="KW-1185">Reference proteome</keyword>
<organism evidence="1 2">
    <name type="scientific">Salmonella phage SE131</name>
    <dbReference type="NCBI Taxonomy" id="2081631"/>
    <lineage>
        <taxon>Viruses</taxon>
        <taxon>Duplodnaviria</taxon>
        <taxon>Heunggongvirae</taxon>
        <taxon>Uroviricota</taxon>
        <taxon>Caudoviricetes</taxon>
        <taxon>Grimontviridae</taxon>
        <taxon>Moazamivirus</taxon>
        <taxon>Moazamivirus SE131</taxon>
    </lineage>
</organism>
<dbReference type="RefSeq" id="YP_010672077.1">
    <property type="nucleotide sequence ID" value="NC_070974.1"/>
</dbReference>